<dbReference type="HOGENOM" id="CLU_1388311_0_0_7"/>
<evidence type="ECO:0000313" key="2">
    <source>
        <dbReference type="EMBL" id="EEB34158.1"/>
    </source>
</evidence>
<accession>B6WS00</accession>
<dbReference type="AlphaFoldDB" id="B6WS00"/>
<name>B6WS00_9BACT</name>
<dbReference type="EMBL" id="ABXU01000026">
    <property type="protein sequence ID" value="EEB34158.1"/>
    <property type="molecule type" value="Genomic_DNA"/>
</dbReference>
<organism evidence="2 3">
    <name type="scientific">Desulfovibrio piger ATCC 29098</name>
    <dbReference type="NCBI Taxonomy" id="411464"/>
    <lineage>
        <taxon>Bacteria</taxon>
        <taxon>Pseudomonadati</taxon>
        <taxon>Thermodesulfobacteriota</taxon>
        <taxon>Desulfovibrionia</taxon>
        <taxon>Desulfovibrionales</taxon>
        <taxon>Desulfovibrionaceae</taxon>
        <taxon>Desulfovibrio</taxon>
    </lineage>
</organism>
<evidence type="ECO:0000313" key="3">
    <source>
        <dbReference type="Proteomes" id="UP000003676"/>
    </source>
</evidence>
<protein>
    <submittedName>
        <fullName evidence="2">Uncharacterized protein</fullName>
    </submittedName>
</protein>
<comment type="caution">
    <text evidence="2">The sequence shown here is derived from an EMBL/GenBank/DDBJ whole genome shotgun (WGS) entry which is preliminary data.</text>
</comment>
<dbReference type="Proteomes" id="UP000003676">
    <property type="component" value="Unassembled WGS sequence"/>
</dbReference>
<gene>
    <name evidence="2" type="ORF">DESPIG_00845</name>
</gene>
<sequence length="196" mass="21675">MYDSYIFVNADSEMKMNRTNNSELYERVTAAGKFFGGLPAFAEMIGVQYRTFHAYLSAKRQHNLWPLLPTMLEAFPRLSRQWLYFGEGPMLIGHGTPLDRPVPLQEIAAAAEAMAAEAGGTWGDVLTYIVDAARAEGEKREPVADSRQIQDLQEKLLAAQAKIIQLQDELLTRQKEGHAGAPKAAPARIGDSAARL</sequence>
<evidence type="ECO:0000256" key="1">
    <source>
        <dbReference type="SAM" id="MobiDB-lite"/>
    </source>
</evidence>
<proteinExistence type="predicted"/>
<reference evidence="2 3" key="2">
    <citation type="submission" date="2008-10" db="EMBL/GenBank/DDBJ databases">
        <authorList>
            <person name="Fulton L."/>
            <person name="Clifton S."/>
            <person name="Fulton B."/>
            <person name="Xu J."/>
            <person name="Minx P."/>
            <person name="Pepin K.H."/>
            <person name="Johnson M."/>
            <person name="Bhonagiri V."/>
            <person name="Nash W.E."/>
            <person name="Mardis E.R."/>
            <person name="Wilson R.K."/>
        </authorList>
    </citation>
    <scope>NUCLEOTIDE SEQUENCE [LARGE SCALE GENOMIC DNA]</scope>
    <source>
        <strain evidence="2 3">ATCC 29098</strain>
    </source>
</reference>
<feature type="region of interest" description="Disordered" evidence="1">
    <location>
        <begin position="175"/>
        <end position="196"/>
    </location>
</feature>
<reference evidence="2 3" key="1">
    <citation type="submission" date="2008-10" db="EMBL/GenBank/DDBJ databases">
        <title>Draft genome sequence of Desulvovibrio piger (ATCC 29098).</title>
        <authorList>
            <person name="Sudarsanam P."/>
            <person name="Ley R."/>
            <person name="Guruge J."/>
            <person name="Turnbaugh P.J."/>
            <person name="Mahowald M."/>
            <person name="Liep D."/>
            <person name="Gordon J."/>
        </authorList>
    </citation>
    <scope>NUCLEOTIDE SEQUENCE [LARGE SCALE GENOMIC DNA]</scope>
    <source>
        <strain evidence="2 3">ATCC 29098</strain>
    </source>
</reference>